<evidence type="ECO:0000259" key="8">
    <source>
        <dbReference type="PROSITE" id="PS50887"/>
    </source>
</evidence>
<dbReference type="AlphaFoldDB" id="A0AAX3N513"/>
<dbReference type="CDD" id="cd01949">
    <property type="entry name" value="GGDEF"/>
    <property type="match status" value="1"/>
</dbReference>
<dbReference type="GO" id="GO:0007165">
    <property type="term" value="P:signal transduction"/>
    <property type="evidence" value="ECO:0007669"/>
    <property type="project" value="InterPro"/>
</dbReference>
<dbReference type="InterPro" id="IPR029787">
    <property type="entry name" value="Nucleotide_cyclase"/>
</dbReference>
<evidence type="ECO:0000313" key="9">
    <source>
        <dbReference type="EMBL" id="WDH84836.1"/>
    </source>
</evidence>
<dbReference type="PROSITE" id="PS50887">
    <property type="entry name" value="GGDEF"/>
    <property type="match status" value="1"/>
</dbReference>
<keyword evidence="4 6" id="KW-1133">Transmembrane helix</keyword>
<organism evidence="9 10">
    <name type="scientific">Paenibacillus urinalis</name>
    <dbReference type="NCBI Taxonomy" id="521520"/>
    <lineage>
        <taxon>Bacteria</taxon>
        <taxon>Bacillati</taxon>
        <taxon>Bacillota</taxon>
        <taxon>Bacilli</taxon>
        <taxon>Bacillales</taxon>
        <taxon>Paenibacillaceae</taxon>
        <taxon>Paenibacillus</taxon>
    </lineage>
</organism>
<feature type="domain" description="GGDEF" evidence="8">
    <location>
        <begin position="406"/>
        <end position="453"/>
    </location>
</feature>
<dbReference type="EMBL" id="CP118101">
    <property type="protein sequence ID" value="WDH84836.1"/>
    <property type="molecule type" value="Genomic_DNA"/>
</dbReference>
<reference evidence="9" key="1">
    <citation type="submission" date="2023-02" db="EMBL/GenBank/DDBJ databases">
        <title>Pathogen: clinical or host-associated sample.</title>
        <authorList>
            <person name="Hergert J."/>
            <person name="Casey R."/>
            <person name="Wagner J."/>
            <person name="Young E.L."/>
            <person name="Oakeson K.F."/>
        </authorList>
    </citation>
    <scope>NUCLEOTIDE SEQUENCE</scope>
    <source>
        <strain evidence="9">2022CK-00830</strain>
    </source>
</reference>
<dbReference type="Pfam" id="PF00990">
    <property type="entry name" value="GGDEF"/>
    <property type="match status" value="1"/>
</dbReference>
<gene>
    <name evidence="9" type="ORF">PUW23_11730</name>
</gene>
<name>A0AAX3N513_9BACL</name>
<dbReference type="InterPro" id="IPR003660">
    <property type="entry name" value="HAMP_dom"/>
</dbReference>
<evidence type="ECO:0000256" key="1">
    <source>
        <dbReference type="ARBA" id="ARBA00004651"/>
    </source>
</evidence>
<dbReference type="Gene3D" id="3.30.450.20">
    <property type="entry name" value="PAS domain"/>
    <property type="match status" value="1"/>
</dbReference>
<dbReference type="Gene3D" id="6.10.340.10">
    <property type="match status" value="1"/>
</dbReference>
<dbReference type="InterPro" id="IPR052163">
    <property type="entry name" value="DGC-Regulatory_Protein"/>
</dbReference>
<feature type="domain" description="HAMP" evidence="7">
    <location>
        <begin position="315"/>
        <end position="367"/>
    </location>
</feature>
<evidence type="ECO:0000256" key="6">
    <source>
        <dbReference type="SAM" id="Phobius"/>
    </source>
</evidence>
<evidence type="ECO:0000256" key="3">
    <source>
        <dbReference type="ARBA" id="ARBA00022692"/>
    </source>
</evidence>
<dbReference type="InterPro" id="IPR043128">
    <property type="entry name" value="Rev_trsase/Diguanyl_cyclase"/>
</dbReference>
<dbReference type="Pfam" id="PF02743">
    <property type="entry name" value="dCache_1"/>
    <property type="match status" value="1"/>
</dbReference>
<evidence type="ECO:0000313" key="10">
    <source>
        <dbReference type="Proteomes" id="UP001220962"/>
    </source>
</evidence>
<accession>A0AAX3N513</accession>
<evidence type="ECO:0000259" key="7">
    <source>
        <dbReference type="PROSITE" id="PS50885"/>
    </source>
</evidence>
<feature type="transmembrane region" description="Helical" evidence="6">
    <location>
        <begin position="295"/>
        <end position="313"/>
    </location>
</feature>
<dbReference type="SUPFAM" id="SSF55073">
    <property type="entry name" value="Nucleotide cyclase"/>
    <property type="match status" value="1"/>
</dbReference>
<dbReference type="NCBIfam" id="TIGR00254">
    <property type="entry name" value="GGDEF"/>
    <property type="match status" value="1"/>
</dbReference>
<keyword evidence="5 6" id="KW-0472">Membrane</keyword>
<proteinExistence type="predicted"/>
<dbReference type="SMART" id="SM00267">
    <property type="entry name" value="GGDEF"/>
    <property type="match status" value="1"/>
</dbReference>
<protein>
    <submittedName>
        <fullName evidence="9">Sensor domain-containing diguanylate cyclase</fullName>
    </submittedName>
</protein>
<dbReference type="CDD" id="cd12914">
    <property type="entry name" value="PDC1_DGC_like"/>
    <property type="match status" value="1"/>
</dbReference>
<dbReference type="InterPro" id="IPR029151">
    <property type="entry name" value="Sensor-like_sf"/>
</dbReference>
<dbReference type="GO" id="GO:0005886">
    <property type="term" value="C:plasma membrane"/>
    <property type="evidence" value="ECO:0007669"/>
    <property type="project" value="UniProtKB-SubCell"/>
</dbReference>
<dbReference type="PANTHER" id="PTHR46663">
    <property type="entry name" value="DIGUANYLATE CYCLASE DGCT-RELATED"/>
    <property type="match status" value="1"/>
</dbReference>
<dbReference type="InterPro" id="IPR000160">
    <property type="entry name" value="GGDEF_dom"/>
</dbReference>
<sequence>MFKLRTVLVFAFTVIVIMLTLIMGSILSHRAENSLQKEIGQSLANIAYQMSDKLDNFMWSRQGEVEMLAATYTLAQNNEISEIQKLMGQLQTSFPSFSWIGYMNVNGDVMAATDGILVGSNISERPVFKEGIKGKFIGDVHDAVLLAKLLPNPSGEPLQFVDISMPVMDRNGQVKGVLAAHLSWEWSREVERTILEPQQQHTQGMELFIVSKNDNTILLGPDDMVGQQLDIQSIQNVQNGENSWKIEEWPDGQTYLTGYAYGDGYLNYEGLGWSVLVRQPEATAFIGLNELTRQFIMVGAAAALIFAAIGWLLSERITKPIRGITNAANQLRQGKDVKIPVYKSFSDMQILSLSLRSLVDTLVRTETALGDMKNQAHRDQLTGLPNRAALEIYLESTIMDMNPEHETLAFMYLDLDGFKLVNDTLGHQTGDILLQKAASRLREATQSMISLSA</sequence>
<comment type="subcellular location">
    <subcellularLocation>
        <location evidence="1">Cell membrane</location>
        <topology evidence="1">Multi-pass membrane protein</topology>
    </subcellularLocation>
</comment>
<dbReference type="Proteomes" id="UP001220962">
    <property type="component" value="Chromosome"/>
</dbReference>
<evidence type="ECO:0000256" key="5">
    <source>
        <dbReference type="ARBA" id="ARBA00023136"/>
    </source>
</evidence>
<feature type="transmembrane region" description="Helical" evidence="6">
    <location>
        <begin position="7"/>
        <end position="27"/>
    </location>
</feature>
<evidence type="ECO:0000256" key="2">
    <source>
        <dbReference type="ARBA" id="ARBA00022475"/>
    </source>
</evidence>
<keyword evidence="2" id="KW-1003">Cell membrane</keyword>
<dbReference type="PANTHER" id="PTHR46663:SF2">
    <property type="entry name" value="GGDEF DOMAIN-CONTAINING PROTEIN"/>
    <property type="match status" value="1"/>
</dbReference>
<evidence type="ECO:0000256" key="4">
    <source>
        <dbReference type="ARBA" id="ARBA00022989"/>
    </source>
</evidence>
<dbReference type="Gene3D" id="3.30.70.270">
    <property type="match status" value="1"/>
</dbReference>
<dbReference type="SUPFAM" id="SSF103190">
    <property type="entry name" value="Sensory domain-like"/>
    <property type="match status" value="1"/>
</dbReference>
<keyword evidence="3 6" id="KW-0812">Transmembrane</keyword>
<dbReference type="InterPro" id="IPR033479">
    <property type="entry name" value="dCache_1"/>
</dbReference>
<dbReference type="PROSITE" id="PS50885">
    <property type="entry name" value="HAMP"/>
    <property type="match status" value="1"/>
</dbReference>